<accession>A0ABR2Y9W0</accession>
<sequence length="102" mass="10687">MLTCCDRDVTAVSLASARALLDRRGAGSDYIIIPNALSPPKSTLTEGRAKSAPEIVAKERLDVSAQPSGALSDVMVHPPSVLPGSPVNRGLTSRRRPQLSPA</sequence>
<name>A0ABR2Y9W0_9PEZI</name>
<dbReference type="EMBL" id="JARVKM010000001">
    <property type="protein sequence ID" value="KAK9784014.1"/>
    <property type="molecule type" value="Genomic_DNA"/>
</dbReference>
<evidence type="ECO:0000313" key="2">
    <source>
        <dbReference type="EMBL" id="KAK9784014.1"/>
    </source>
</evidence>
<dbReference type="Proteomes" id="UP001465668">
    <property type="component" value="Unassembled WGS sequence"/>
</dbReference>
<comment type="caution">
    <text evidence="2">The sequence shown here is derived from an EMBL/GenBank/DDBJ whole genome shotgun (WGS) entry which is preliminary data.</text>
</comment>
<organism evidence="2 3">
    <name type="scientific">Seiridium cardinale</name>
    <dbReference type="NCBI Taxonomy" id="138064"/>
    <lineage>
        <taxon>Eukaryota</taxon>
        <taxon>Fungi</taxon>
        <taxon>Dikarya</taxon>
        <taxon>Ascomycota</taxon>
        <taxon>Pezizomycotina</taxon>
        <taxon>Sordariomycetes</taxon>
        <taxon>Xylariomycetidae</taxon>
        <taxon>Amphisphaeriales</taxon>
        <taxon>Sporocadaceae</taxon>
        <taxon>Seiridium</taxon>
    </lineage>
</organism>
<evidence type="ECO:0000256" key="1">
    <source>
        <dbReference type="SAM" id="MobiDB-lite"/>
    </source>
</evidence>
<evidence type="ECO:0000313" key="3">
    <source>
        <dbReference type="Proteomes" id="UP001465668"/>
    </source>
</evidence>
<feature type="region of interest" description="Disordered" evidence="1">
    <location>
        <begin position="68"/>
        <end position="102"/>
    </location>
</feature>
<feature type="compositionally biased region" description="Basic residues" evidence="1">
    <location>
        <begin position="92"/>
        <end position="102"/>
    </location>
</feature>
<proteinExistence type="predicted"/>
<protein>
    <submittedName>
        <fullName evidence="2">Uncharacterized protein</fullName>
    </submittedName>
</protein>
<gene>
    <name evidence="2" type="ORF">SCAR479_00573</name>
</gene>
<keyword evidence="3" id="KW-1185">Reference proteome</keyword>
<reference evidence="2 3" key="1">
    <citation type="submission" date="2024-02" db="EMBL/GenBank/DDBJ databases">
        <title>First draft genome assembly of two strains of Seiridium cardinale.</title>
        <authorList>
            <person name="Emiliani G."/>
            <person name="Scali E."/>
        </authorList>
    </citation>
    <scope>NUCLEOTIDE SEQUENCE [LARGE SCALE GENOMIC DNA]</scope>
    <source>
        <strain evidence="2 3">BM-138-000479</strain>
    </source>
</reference>